<keyword evidence="5 8" id="KW-0472">Membrane</keyword>
<dbReference type="Proteomes" id="UP001642483">
    <property type="component" value="Unassembled WGS sequence"/>
</dbReference>
<dbReference type="InterPro" id="IPR017452">
    <property type="entry name" value="GPCR_Rhodpsn_7TM"/>
</dbReference>
<keyword evidence="2 8" id="KW-0812">Transmembrane</keyword>
<evidence type="ECO:0000256" key="8">
    <source>
        <dbReference type="SAM" id="Phobius"/>
    </source>
</evidence>
<evidence type="ECO:0000259" key="9">
    <source>
        <dbReference type="PROSITE" id="PS50262"/>
    </source>
</evidence>
<organism evidence="10 11">
    <name type="scientific">Clavelina lepadiformis</name>
    <name type="common">Light-bulb sea squirt</name>
    <name type="synonym">Ascidia lepadiformis</name>
    <dbReference type="NCBI Taxonomy" id="159417"/>
    <lineage>
        <taxon>Eukaryota</taxon>
        <taxon>Metazoa</taxon>
        <taxon>Chordata</taxon>
        <taxon>Tunicata</taxon>
        <taxon>Ascidiacea</taxon>
        <taxon>Aplousobranchia</taxon>
        <taxon>Clavelinidae</taxon>
        <taxon>Clavelina</taxon>
    </lineage>
</organism>
<evidence type="ECO:0000256" key="3">
    <source>
        <dbReference type="ARBA" id="ARBA00022989"/>
    </source>
</evidence>
<feature type="transmembrane region" description="Helical" evidence="8">
    <location>
        <begin position="73"/>
        <end position="99"/>
    </location>
</feature>
<feature type="transmembrane region" description="Helical" evidence="8">
    <location>
        <begin position="39"/>
        <end position="61"/>
    </location>
</feature>
<evidence type="ECO:0000256" key="5">
    <source>
        <dbReference type="ARBA" id="ARBA00023136"/>
    </source>
</evidence>
<dbReference type="InterPro" id="IPR000276">
    <property type="entry name" value="GPCR_Rhodpsn"/>
</dbReference>
<evidence type="ECO:0000256" key="7">
    <source>
        <dbReference type="ARBA" id="ARBA00023224"/>
    </source>
</evidence>
<protein>
    <recommendedName>
        <fullName evidence="9">G-protein coupled receptors family 1 profile domain-containing protein</fullName>
    </recommendedName>
</protein>
<dbReference type="PRINTS" id="PR00237">
    <property type="entry name" value="GPCRRHODOPSN"/>
</dbReference>
<dbReference type="EMBL" id="CAWYQH010000079">
    <property type="protein sequence ID" value="CAK8681136.1"/>
    <property type="molecule type" value="Genomic_DNA"/>
</dbReference>
<accession>A0ABP0FP56</accession>
<reference evidence="10 11" key="1">
    <citation type="submission" date="2024-02" db="EMBL/GenBank/DDBJ databases">
        <authorList>
            <person name="Daric V."/>
            <person name="Darras S."/>
        </authorList>
    </citation>
    <scope>NUCLEOTIDE SEQUENCE [LARGE SCALE GENOMIC DNA]</scope>
</reference>
<evidence type="ECO:0000256" key="4">
    <source>
        <dbReference type="ARBA" id="ARBA00023040"/>
    </source>
</evidence>
<keyword evidence="7" id="KW-0807">Transducer</keyword>
<evidence type="ECO:0000256" key="6">
    <source>
        <dbReference type="ARBA" id="ARBA00023170"/>
    </source>
</evidence>
<evidence type="ECO:0000256" key="2">
    <source>
        <dbReference type="ARBA" id="ARBA00022692"/>
    </source>
</evidence>
<keyword evidence="3 8" id="KW-1133">Transmembrane helix</keyword>
<feature type="transmembrane region" description="Helical" evidence="8">
    <location>
        <begin position="569"/>
        <end position="589"/>
    </location>
</feature>
<comment type="caution">
    <text evidence="10">The sequence shown here is derived from an EMBL/GenBank/DDBJ whole genome shotgun (WGS) entry which is preliminary data.</text>
</comment>
<keyword evidence="4" id="KW-0297">G-protein coupled receptor</keyword>
<name>A0ABP0FP56_CLALP</name>
<dbReference type="Gene3D" id="1.20.1070.10">
    <property type="entry name" value="Rhodopsin 7-helix transmembrane proteins"/>
    <property type="match status" value="2"/>
</dbReference>
<feature type="domain" description="G-protein coupled receptors family 1 profile" evidence="9">
    <location>
        <begin position="53"/>
        <end position="585"/>
    </location>
</feature>
<sequence length="603" mass="66668">MELSNDESGNRQDSVKYYAISPFDAVAVDKATQVTAATMLAVFGVIFLTGVVGHFCVVFFISRSRTRTTSSCFSAYVIIGNLTASHLLYLTTCLPAIAYTSLMELVTREWIFGDVTCRLVPFLERFMLGVTSLSFCALAIDRFRSAGHVNKGYEIARDSFCRGVCKMLVLWIGAFLLATPELLMVETRSVSVPVIENNQGDGKSLFAQLGLQGDQTITPDRYWTFRATFQNNMEPEVSELSRSKRLSDFFSGPSEPGHLVGPLSVESFSSNGTLYVRYKECGFGTSSWDKSFPPVVLAFIKSYSAFKHWWFLAFYFCLPAFFSLFFAFLVALRLTAAVRDVTNTSINCTGSYYVTNNGIDGGTLTSQREMDRTVLSDGPGYRTDSLLSSRTHASDVHYQFRTGQSLDRQFTQSPSSQYQSRLSPVLSNEELSNIPSPVGMLSNGSLRTIGSVGRTSEVSPLSPLAPSLACASGVSVLSLAASNVHGGTLGTSSLPPHGHRRGIKRRSSRALKTTLATASRERSLNALLVSFVLAFTLTQLPLLVVSTLRAETSVMDWLEIRYRTLVDDLCLYLSIITYTINPFVMFISYKLYRKFLANRCCRC</sequence>
<dbReference type="PANTHER" id="PTHR45695:SF9">
    <property type="entry name" value="LEUCOKININ RECEPTOR"/>
    <property type="match status" value="1"/>
</dbReference>
<proteinExistence type="predicted"/>
<dbReference type="Pfam" id="PF00001">
    <property type="entry name" value="7tm_1"/>
    <property type="match status" value="1"/>
</dbReference>
<keyword evidence="6" id="KW-0675">Receptor</keyword>
<feature type="transmembrane region" description="Helical" evidence="8">
    <location>
        <begin position="526"/>
        <end position="549"/>
    </location>
</feature>
<dbReference type="PROSITE" id="PS50262">
    <property type="entry name" value="G_PROTEIN_RECEP_F1_2"/>
    <property type="match status" value="1"/>
</dbReference>
<gene>
    <name evidence="10" type="ORF">CVLEPA_LOCUS11371</name>
</gene>
<dbReference type="SUPFAM" id="SSF81321">
    <property type="entry name" value="Family A G protein-coupled receptor-like"/>
    <property type="match status" value="2"/>
</dbReference>
<comment type="subcellular location">
    <subcellularLocation>
        <location evidence="1">Membrane</location>
        <topology evidence="1">Multi-pass membrane protein</topology>
    </subcellularLocation>
</comment>
<feature type="transmembrane region" description="Helical" evidence="8">
    <location>
        <begin position="309"/>
        <end position="332"/>
    </location>
</feature>
<evidence type="ECO:0000256" key="1">
    <source>
        <dbReference type="ARBA" id="ARBA00004141"/>
    </source>
</evidence>
<keyword evidence="11" id="KW-1185">Reference proteome</keyword>
<dbReference type="PANTHER" id="PTHR45695">
    <property type="entry name" value="LEUCOKININ RECEPTOR-RELATED"/>
    <property type="match status" value="1"/>
</dbReference>
<evidence type="ECO:0000313" key="10">
    <source>
        <dbReference type="EMBL" id="CAK8681136.1"/>
    </source>
</evidence>
<evidence type="ECO:0000313" key="11">
    <source>
        <dbReference type="Proteomes" id="UP001642483"/>
    </source>
</evidence>